<evidence type="ECO:0000313" key="1">
    <source>
        <dbReference type="EMBL" id="MDQ0470267.1"/>
    </source>
</evidence>
<gene>
    <name evidence="1" type="ORF">QO011_003283</name>
</gene>
<dbReference type="Proteomes" id="UP001242480">
    <property type="component" value="Unassembled WGS sequence"/>
</dbReference>
<reference evidence="1 2" key="1">
    <citation type="submission" date="2023-07" db="EMBL/GenBank/DDBJ databases">
        <title>Genomic Encyclopedia of Type Strains, Phase IV (KMG-IV): sequencing the most valuable type-strain genomes for metagenomic binning, comparative biology and taxonomic classification.</title>
        <authorList>
            <person name="Goeker M."/>
        </authorList>
    </citation>
    <scope>NUCLEOTIDE SEQUENCE [LARGE SCALE GENOMIC DNA]</scope>
    <source>
        <strain evidence="1 2">DSM 19619</strain>
    </source>
</reference>
<protein>
    <submittedName>
        <fullName evidence="1">Uncharacterized protein</fullName>
    </submittedName>
</protein>
<dbReference type="RefSeq" id="WP_307273980.1">
    <property type="nucleotide sequence ID" value="NZ_JAUSVX010000005.1"/>
</dbReference>
<dbReference type="EMBL" id="JAUSVX010000005">
    <property type="protein sequence ID" value="MDQ0470267.1"/>
    <property type="molecule type" value="Genomic_DNA"/>
</dbReference>
<accession>A0ABU0JAQ5</accession>
<keyword evidence="2" id="KW-1185">Reference proteome</keyword>
<name>A0ABU0JAQ5_9HYPH</name>
<comment type="caution">
    <text evidence="1">The sequence shown here is derived from an EMBL/GenBank/DDBJ whole genome shotgun (WGS) entry which is preliminary data.</text>
</comment>
<organism evidence="1 2">
    <name type="scientific">Labrys wisconsinensis</name>
    <dbReference type="NCBI Taxonomy" id="425677"/>
    <lineage>
        <taxon>Bacteria</taxon>
        <taxon>Pseudomonadati</taxon>
        <taxon>Pseudomonadota</taxon>
        <taxon>Alphaproteobacteria</taxon>
        <taxon>Hyphomicrobiales</taxon>
        <taxon>Xanthobacteraceae</taxon>
        <taxon>Labrys</taxon>
    </lineage>
</organism>
<sequence>MITKAAIGPLTQGTIFSCALAEDYVDCVVHGLIITARCDVTNDKVDVYNYIPIVKFDDWLVREGVRALAGRTSRSAMGEMRNTLTQLGLAASILTTTPHNEVFRIIFDADDASSKISSKREQFVKHARRYEAAGKCMQPVPPIAAANALLTLEKAEAGKLVKELCSNAIAEAYYLPGVGPQEERAGYVALLREIRHIPRGLAKAVANGLDRPSYAALQATDSRCGDRLYIPDDDFAWPTGLLQSPFIEHLMQRLTLLFSRIGVSDVNEATVKRLQNRIPAPSGDE</sequence>
<evidence type="ECO:0000313" key="2">
    <source>
        <dbReference type="Proteomes" id="UP001242480"/>
    </source>
</evidence>
<dbReference type="PROSITE" id="PS51257">
    <property type="entry name" value="PROKAR_LIPOPROTEIN"/>
    <property type="match status" value="1"/>
</dbReference>
<proteinExistence type="predicted"/>